<sequence>MARNSRAEDDSGPGRFAPGRVVMMPPHVQFFLAVSRVTIAAKSSFWKDWFSWLSA</sequence>
<name>A0A7K0DHN0_9NOCA</name>
<evidence type="ECO:0000313" key="1">
    <source>
        <dbReference type="EMBL" id="MQY25157.1"/>
    </source>
</evidence>
<dbReference type="Proteomes" id="UP000431401">
    <property type="component" value="Unassembled WGS sequence"/>
</dbReference>
<evidence type="ECO:0000313" key="2">
    <source>
        <dbReference type="Proteomes" id="UP000431401"/>
    </source>
</evidence>
<dbReference type="AlphaFoldDB" id="A0A7K0DHN0"/>
<protein>
    <submittedName>
        <fullName evidence="1">Uncharacterized protein</fullName>
    </submittedName>
</protein>
<dbReference type="EMBL" id="WEGI01000002">
    <property type="protein sequence ID" value="MQY25157.1"/>
    <property type="molecule type" value="Genomic_DNA"/>
</dbReference>
<keyword evidence="2" id="KW-1185">Reference proteome</keyword>
<accession>A0A7K0DHN0</accession>
<reference evidence="1 2" key="1">
    <citation type="submission" date="2019-10" db="EMBL/GenBank/DDBJ databases">
        <title>Nocardia macrotermitis sp. nov. and Nocardia aurantia sp. nov., isolated from the gut of fungus growing-termite Macrotermes natalensis.</title>
        <authorList>
            <person name="Benndorf R."/>
            <person name="Schwitalla J."/>
            <person name="Martin K."/>
            <person name="De Beer W."/>
            <person name="Kaster A.-K."/>
            <person name="Vollmers J."/>
            <person name="Poulsen M."/>
            <person name="Beemelmanns C."/>
        </authorList>
    </citation>
    <scope>NUCLEOTIDE SEQUENCE [LARGE SCALE GENOMIC DNA]</scope>
    <source>
        <strain evidence="1 2">RB56</strain>
    </source>
</reference>
<comment type="caution">
    <text evidence="1">The sequence shown here is derived from an EMBL/GenBank/DDBJ whole genome shotgun (WGS) entry which is preliminary data.</text>
</comment>
<proteinExistence type="predicted"/>
<organism evidence="1 2">
    <name type="scientific">Nocardia aurantia</name>
    <dbReference type="NCBI Taxonomy" id="2585199"/>
    <lineage>
        <taxon>Bacteria</taxon>
        <taxon>Bacillati</taxon>
        <taxon>Actinomycetota</taxon>
        <taxon>Actinomycetes</taxon>
        <taxon>Mycobacteriales</taxon>
        <taxon>Nocardiaceae</taxon>
        <taxon>Nocardia</taxon>
    </lineage>
</organism>
<gene>
    <name evidence="1" type="ORF">NRB56_07130</name>
</gene>